<sequence>MPRSLGDAKATWRGFARFVMFALSWVVIAVSTTGCMVDDMPALSDMVTTAKLRQIYGNPNHYEGIRYNQAVGLQFQRDVLGALPGGKVLSSNRKPFPSALRQNKTDGRFRSVIPDGVTGAVEGFDGALPPVISTHMESTFIEVKAVKGVIGLDYARYQILGMLDALAASQAAFSTGPNRAYPSLYFIVTGDTSFNTEVQTEATHRQILMWVSGVVDEGGGKLKVAPPQCHNCDAVLPAKRLPATLYGSSFHIDNLRDAGDRGLDKPILDDGLVGYPGTPGNTRPH</sequence>
<evidence type="ECO:0000256" key="1">
    <source>
        <dbReference type="SAM" id="Phobius"/>
    </source>
</evidence>
<keyword evidence="1" id="KW-0812">Transmembrane</keyword>
<feature type="transmembrane region" description="Helical" evidence="1">
    <location>
        <begin position="15"/>
        <end position="37"/>
    </location>
</feature>
<dbReference type="AlphaFoldDB" id="A0A9X3WZB6"/>
<dbReference type="Proteomes" id="UP001151081">
    <property type="component" value="Unassembled WGS sequence"/>
</dbReference>
<gene>
    <name evidence="2" type="ORF">KEG57_02585</name>
</gene>
<dbReference type="EMBL" id="JAGTJJ010000001">
    <property type="protein sequence ID" value="MDC3979368.1"/>
    <property type="molecule type" value="Genomic_DNA"/>
</dbReference>
<keyword evidence="1" id="KW-1133">Transmembrane helix</keyword>
<reference evidence="2 3" key="1">
    <citation type="submission" date="2021-04" db="EMBL/GenBank/DDBJ databases">
        <title>Genome analysis of Polyangium sp.</title>
        <authorList>
            <person name="Li Y."/>
            <person name="Wang J."/>
        </authorList>
    </citation>
    <scope>NUCLEOTIDE SEQUENCE [LARGE SCALE GENOMIC DNA]</scope>
    <source>
        <strain evidence="2 3">SDU14</strain>
    </source>
</reference>
<evidence type="ECO:0000313" key="3">
    <source>
        <dbReference type="Proteomes" id="UP001151081"/>
    </source>
</evidence>
<keyword evidence="3" id="KW-1185">Reference proteome</keyword>
<accession>A0A9X3WZB6</accession>
<dbReference type="PROSITE" id="PS51257">
    <property type="entry name" value="PROKAR_LIPOPROTEIN"/>
    <property type="match status" value="1"/>
</dbReference>
<proteinExistence type="predicted"/>
<keyword evidence="1" id="KW-0472">Membrane</keyword>
<protein>
    <submittedName>
        <fullName evidence="2">Uncharacterized protein</fullName>
    </submittedName>
</protein>
<name>A0A9X3WZB6_9BACT</name>
<evidence type="ECO:0000313" key="2">
    <source>
        <dbReference type="EMBL" id="MDC3979368.1"/>
    </source>
</evidence>
<dbReference type="RefSeq" id="WP_272418215.1">
    <property type="nucleotide sequence ID" value="NZ_JAGTJJ010000001.1"/>
</dbReference>
<organism evidence="2 3">
    <name type="scientific">Polyangium jinanense</name>
    <dbReference type="NCBI Taxonomy" id="2829994"/>
    <lineage>
        <taxon>Bacteria</taxon>
        <taxon>Pseudomonadati</taxon>
        <taxon>Myxococcota</taxon>
        <taxon>Polyangia</taxon>
        <taxon>Polyangiales</taxon>
        <taxon>Polyangiaceae</taxon>
        <taxon>Polyangium</taxon>
    </lineage>
</organism>
<comment type="caution">
    <text evidence="2">The sequence shown here is derived from an EMBL/GenBank/DDBJ whole genome shotgun (WGS) entry which is preliminary data.</text>
</comment>